<feature type="domain" description="PIN" evidence="8">
    <location>
        <begin position="5"/>
        <end position="122"/>
    </location>
</feature>
<sequence length="141" mass="15693">MGLKYLLDTNIWSEAVKPEPNPNVMAQLKQCSGEYCISVTVWHELNYGVARMAESKRKQSFQSYIDALNNSGLSVVPYDKAAGEWLAKERGRLSQQGIAVSPTDGEIAAVAAVNKLIVVTRNVKDFVGFDELVIENWFIKL</sequence>
<comment type="cofactor">
    <cofactor evidence="1">
        <name>Mg(2+)</name>
        <dbReference type="ChEBI" id="CHEBI:18420"/>
    </cofactor>
</comment>
<keyword evidence="3" id="KW-0540">Nuclease</keyword>
<dbReference type="CDD" id="cd18747">
    <property type="entry name" value="PIN_VapC4-5_FitB-like"/>
    <property type="match status" value="1"/>
</dbReference>
<evidence type="ECO:0000313" key="9">
    <source>
        <dbReference type="EMBL" id="CAA6809646.1"/>
    </source>
</evidence>
<evidence type="ECO:0000256" key="2">
    <source>
        <dbReference type="ARBA" id="ARBA00022649"/>
    </source>
</evidence>
<dbReference type="Pfam" id="PF01850">
    <property type="entry name" value="PIN"/>
    <property type="match status" value="1"/>
</dbReference>
<evidence type="ECO:0000259" key="8">
    <source>
        <dbReference type="Pfam" id="PF01850"/>
    </source>
</evidence>
<evidence type="ECO:0000256" key="4">
    <source>
        <dbReference type="ARBA" id="ARBA00022723"/>
    </source>
</evidence>
<dbReference type="GO" id="GO:0004518">
    <property type="term" value="F:nuclease activity"/>
    <property type="evidence" value="ECO:0007669"/>
    <property type="project" value="UniProtKB-KW"/>
</dbReference>
<dbReference type="PANTHER" id="PTHR33653">
    <property type="entry name" value="RIBONUCLEASE VAPC2"/>
    <property type="match status" value="1"/>
</dbReference>
<dbReference type="GO" id="GO:0046872">
    <property type="term" value="F:metal ion binding"/>
    <property type="evidence" value="ECO:0007669"/>
    <property type="project" value="UniProtKB-KW"/>
</dbReference>
<dbReference type="EMBL" id="CACVAT010000137">
    <property type="protein sequence ID" value="CAA6809646.1"/>
    <property type="molecule type" value="Genomic_DNA"/>
</dbReference>
<proteinExistence type="inferred from homology"/>
<dbReference type="Gene3D" id="3.40.50.1010">
    <property type="entry name" value="5'-nuclease"/>
    <property type="match status" value="1"/>
</dbReference>
<dbReference type="InterPro" id="IPR050556">
    <property type="entry name" value="Type_II_TA_system_RNase"/>
</dbReference>
<dbReference type="InterPro" id="IPR029060">
    <property type="entry name" value="PIN-like_dom_sf"/>
</dbReference>
<name>A0A6S6T3X3_9GAMM</name>
<keyword evidence="6" id="KW-0460">Magnesium</keyword>
<keyword evidence="5" id="KW-0378">Hydrolase</keyword>
<protein>
    <submittedName>
        <fullName evidence="9">VapC toxin protein</fullName>
    </submittedName>
</protein>
<keyword evidence="4" id="KW-0479">Metal-binding</keyword>
<evidence type="ECO:0000256" key="5">
    <source>
        <dbReference type="ARBA" id="ARBA00022801"/>
    </source>
</evidence>
<dbReference type="PANTHER" id="PTHR33653:SF1">
    <property type="entry name" value="RIBONUCLEASE VAPC2"/>
    <property type="match status" value="1"/>
</dbReference>
<evidence type="ECO:0000256" key="1">
    <source>
        <dbReference type="ARBA" id="ARBA00001946"/>
    </source>
</evidence>
<dbReference type="SUPFAM" id="SSF88723">
    <property type="entry name" value="PIN domain-like"/>
    <property type="match status" value="1"/>
</dbReference>
<dbReference type="AlphaFoldDB" id="A0A6S6T3X3"/>
<comment type="similarity">
    <text evidence="7">Belongs to the PINc/VapC protein family.</text>
</comment>
<evidence type="ECO:0000256" key="7">
    <source>
        <dbReference type="ARBA" id="ARBA00038093"/>
    </source>
</evidence>
<evidence type="ECO:0000256" key="6">
    <source>
        <dbReference type="ARBA" id="ARBA00022842"/>
    </source>
</evidence>
<dbReference type="GO" id="GO:0016787">
    <property type="term" value="F:hydrolase activity"/>
    <property type="evidence" value="ECO:0007669"/>
    <property type="project" value="UniProtKB-KW"/>
</dbReference>
<keyword evidence="2" id="KW-1277">Toxin-antitoxin system</keyword>
<organism evidence="9">
    <name type="scientific">uncultured Thiotrichaceae bacterium</name>
    <dbReference type="NCBI Taxonomy" id="298394"/>
    <lineage>
        <taxon>Bacteria</taxon>
        <taxon>Pseudomonadati</taxon>
        <taxon>Pseudomonadota</taxon>
        <taxon>Gammaproteobacteria</taxon>
        <taxon>Thiotrichales</taxon>
        <taxon>Thiotrichaceae</taxon>
        <taxon>environmental samples</taxon>
    </lineage>
</organism>
<gene>
    <name evidence="9" type="ORF">HELGO_WM32253</name>
</gene>
<dbReference type="InterPro" id="IPR002716">
    <property type="entry name" value="PIN_dom"/>
</dbReference>
<reference evidence="9" key="1">
    <citation type="submission" date="2020-01" db="EMBL/GenBank/DDBJ databases">
        <authorList>
            <person name="Meier V. D."/>
            <person name="Meier V D."/>
        </authorList>
    </citation>
    <scope>NUCLEOTIDE SEQUENCE</scope>
    <source>
        <strain evidence="9">HLG_WM_MAG_09</strain>
    </source>
</reference>
<accession>A0A6S6T3X3</accession>
<evidence type="ECO:0000256" key="3">
    <source>
        <dbReference type="ARBA" id="ARBA00022722"/>
    </source>
</evidence>